<gene>
    <name evidence="2" type="ORF">Ga0074812_106345</name>
</gene>
<feature type="region of interest" description="Disordered" evidence="1">
    <location>
        <begin position="240"/>
        <end position="265"/>
    </location>
</feature>
<protein>
    <submittedName>
        <fullName evidence="2">Uncharacterized protein</fullName>
    </submittedName>
</protein>
<evidence type="ECO:0000256" key="1">
    <source>
        <dbReference type="SAM" id="MobiDB-lite"/>
    </source>
</evidence>
<sequence length="265" mass="26979">MAIGLVLVSVIGITVAVAIRSQSGSTDASRCPAVGKDALFTGTTYDNGANVRSGARLDRPLLTTVPPGCTIGFAGFCVGEKVLDPTAGIADTRWFALPHDGGFVASAIIHGNPPAGITAATCPDGYPIPTEISLELSGDPASPLTAVLQAHGPNAQIVGFAAYYAEDPASPSLRRWHQIGITSEASQAFSVSWRPDGLRLPPQAGDRVPVAAVACLGGGGPTEAVDFGTLRAAAPGISAELTASSGPPSAQDREDARRAACQYPH</sequence>
<reference evidence="3" key="1">
    <citation type="submission" date="2015-11" db="EMBL/GenBank/DDBJ databases">
        <authorList>
            <person name="Varghese N."/>
        </authorList>
    </citation>
    <scope>NUCLEOTIDE SEQUENCE [LARGE SCALE GENOMIC DNA]</scope>
    <source>
        <strain evidence="3">DSM 45899</strain>
    </source>
</reference>
<proteinExistence type="predicted"/>
<accession>A0A0S4QNN6</accession>
<dbReference type="RefSeq" id="WP_091275601.1">
    <property type="nucleotide sequence ID" value="NZ_FAOZ01000006.1"/>
</dbReference>
<dbReference type="EMBL" id="FAOZ01000006">
    <property type="protein sequence ID" value="CUU56090.1"/>
    <property type="molecule type" value="Genomic_DNA"/>
</dbReference>
<evidence type="ECO:0000313" key="3">
    <source>
        <dbReference type="Proteomes" id="UP000198802"/>
    </source>
</evidence>
<name>A0A0S4QNN6_9ACTN</name>
<evidence type="ECO:0000313" key="2">
    <source>
        <dbReference type="EMBL" id="CUU56090.1"/>
    </source>
</evidence>
<dbReference type="AlphaFoldDB" id="A0A0S4QNN6"/>
<organism evidence="2 3">
    <name type="scientific">Parafrankia irregularis</name>
    <dbReference type="NCBI Taxonomy" id="795642"/>
    <lineage>
        <taxon>Bacteria</taxon>
        <taxon>Bacillati</taxon>
        <taxon>Actinomycetota</taxon>
        <taxon>Actinomycetes</taxon>
        <taxon>Frankiales</taxon>
        <taxon>Frankiaceae</taxon>
        <taxon>Parafrankia</taxon>
    </lineage>
</organism>
<dbReference type="Proteomes" id="UP000198802">
    <property type="component" value="Unassembled WGS sequence"/>
</dbReference>
<keyword evidence="3" id="KW-1185">Reference proteome</keyword>